<proteinExistence type="predicted"/>
<organism evidence="3 4">
    <name type="scientific">Desulfopila aestuarii DSM 18488</name>
    <dbReference type="NCBI Taxonomy" id="1121416"/>
    <lineage>
        <taxon>Bacteria</taxon>
        <taxon>Pseudomonadati</taxon>
        <taxon>Thermodesulfobacteriota</taxon>
        <taxon>Desulfobulbia</taxon>
        <taxon>Desulfobulbales</taxon>
        <taxon>Desulfocapsaceae</taxon>
        <taxon>Desulfopila</taxon>
    </lineage>
</organism>
<sequence>MQILLVSREGERLASLAAGLWTLAESQIFQARSRSEAIELLQEEGIELVVIDEQLTDMSGLDLAKMVARKHPFVNCILVDNQSPEIFHEQTEGLGVLMQLPSPPEMADAKSIMTHLAAIGVCR</sequence>
<dbReference type="GO" id="GO:0000160">
    <property type="term" value="P:phosphorelay signal transduction system"/>
    <property type="evidence" value="ECO:0007669"/>
    <property type="project" value="InterPro"/>
</dbReference>
<dbReference type="InterPro" id="IPR001789">
    <property type="entry name" value="Sig_transdc_resp-reg_receiver"/>
</dbReference>
<dbReference type="STRING" id="1121416.SAMN02745220_02091"/>
<dbReference type="InterPro" id="IPR011006">
    <property type="entry name" value="CheY-like_superfamily"/>
</dbReference>
<dbReference type="Gene3D" id="3.40.50.2300">
    <property type="match status" value="1"/>
</dbReference>
<gene>
    <name evidence="3" type="ORF">SAMN02745220_02091</name>
</gene>
<evidence type="ECO:0000259" key="2">
    <source>
        <dbReference type="PROSITE" id="PS50110"/>
    </source>
</evidence>
<dbReference type="Pfam" id="PF00072">
    <property type="entry name" value="Response_reg"/>
    <property type="match status" value="1"/>
</dbReference>
<name>A0A1M7Y5Z8_9BACT</name>
<protein>
    <submittedName>
        <fullName evidence="3">Response regulator receiver domain-containing protein</fullName>
    </submittedName>
</protein>
<evidence type="ECO:0000313" key="4">
    <source>
        <dbReference type="Proteomes" id="UP000184603"/>
    </source>
</evidence>
<dbReference type="EMBL" id="FRFE01000008">
    <property type="protein sequence ID" value="SHO47994.1"/>
    <property type="molecule type" value="Genomic_DNA"/>
</dbReference>
<dbReference type="Proteomes" id="UP000184603">
    <property type="component" value="Unassembled WGS sequence"/>
</dbReference>
<dbReference type="RefSeq" id="WP_073613380.1">
    <property type="nucleotide sequence ID" value="NZ_FRFE01000008.1"/>
</dbReference>
<feature type="modified residue" description="4-aspartylphosphate" evidence="1">
    <location>
        <position position="52"/>
    </location>
</feature>
<evidence type="ECO:0000256" key="1">
    <source>
        <dbReference type="PROSITE-ProRule" id="PRU00169"/>
    </source>
</evidence>
<feature type="domain" description="Response regulatory" evidence="2">
    <location>
        <begin position="2"/>
        <end position="117"/>
    </location>
</feature>
<keyword evidence="1" id="KW-0597">Phosphoprotein</keyword>
<dbReference type="OrthoDB" id="5418918at2"/>
<evidence type="ECO:0000313" key="3">
    <source>
        <dbReference type="EMBL" id="SHO47994.1"/>
    </source>
</evidence>
<reference evidence="3 4" key="1">
    <citation type="submission" date="2016-12" db="EMBL/GenBank/DDBJ databases">
        <authorList>
            <person name="Song W.-J."/>
            <person name="Kurnit D.M."/>
        </authorList>
    </citation>
    <scope>NUCLEOTIDE SEQUENCE [LARGE SCALE GENOMIC DNA]</scope>
    <source>
        <strain evidence="3 4">DSM 18488</strain>
    </source>
</reference>
<dbReference type="PROSITE" id="PS50110">
    <property type="entry name" value="RESPONSE_REGULATORY"/>
    <property type="match status" value="1"/>
</dbReference>
<keyword evidence="4" id="KW-1185">Reference proteome</keyword>
<dbReference type="AlphaFoldDB" id="A0A1M7Y5Z8"/>
<accession>A0A1M7Y5Z8</accession>
<dbReference type="SUPFAM" id="SSF52172">
    <property type="entry name" value="CheY-like"/>
    <property type="match status" value="1"/>
</dbReference>